<dbReference type="EMBL" id="OX451739">
    <property type="protein sequence ID" value="CAI8606897.1"/>
    <property type="molecule type" value="Genomic_DNA"/>
</dbReference>
<proteinExistence type="predicted"/>
<organism evidence="2 3">
    <name type="scientific">Vicia faba</name>
    <name type="common">Broad bean</name>
    <name type="synonym">Faba vulgaris</name>
    <dbReference type="NCBI Taxonomy" id="3906"/>
    <lineage>
        <taxon>Eukaryota</taxon>
        <taxon>Viridiplantae</taxon>
        <taxon>Streptophyta</taxon>
        <taxon>Embryophyta</taxon>
        <taxon>Tracheophyta</taxon>
        <taxon>Spermatophyta</taxon>
        <taxon>Magnoliopsida</taxon>
        <taxon>eudicotyledons</taxon>
        <taxon>Gunneridae</taxon>
        <taxon>Pentapetalae</taxon>
        <taxon>rosids</taxon>
        <taxon>fabids</taxon>
        <taxon>Fabales</taxon>
        <taxon>Fabaceae</taxon>
        <taxon>Papilionoideae</taxon>
        <taxon>50 kb inversion clade</taxon>
        <taxon>NPAAA clade</taxon>
        <taxon>Hologalegina</taxon>
        <taxon>IRL clade</taxon>
        <taxon>Fabeae</taxon>
        <taxon>Vicia</taxon>
    </lineage>
</organism>
<evidence type="ECO:0000313" key="2">
    <source>
        <dbReference type="EMBL" id="CAI8606897.1"/>
    </source>
</evidence>
<dbReference type="AlphaFoldDB" id="A0AAV1ABS9"/>
<keyword evidence="3" id="KW-1185">Reference proteome</keyword>
<sequence>MEPPAISDTDFVRHHHSSAPPSQPIHFYLRHLQQLVSITSHEAIKVRGLPAGVAPTTFQQRRYSKKIREIEDDEVLCDDDARSVMKQRIWIIGDGVIRGRCRENGGG</sequence>
<accession>A0AAV1ABS9</accession>
<dbReference type="Proteomes" id="UP001157006">
    <property type="component" value="Chromosome 4"/>
</dbReference>
<name>A0AAV1ABS9_VICFA</name>
<reference evidence="2 3" key="1">
    <citation type="submission" date="2023-01" db="EMBL/GenBank/DDBJ databases">
        <authorList>
            <person name="Kreplak J."/>
        </authorList>
    </citation>
    <scope>NUCLEOTIDE SEQUENCE [LARGE SCALE GENOMIC DNA]</scope>
</reference>
<gene>
    <name evidence="2" type="ORF">VFH_IV011960</name>
</gene>
<feature type="region of interest" description="Disordered" evidence="1">
    <location>
        <begin position="1"/>
        <end position="22"/>
    </location>
</feature>
<evidence type="ECO:0000313" key="3">
    <source>
        <dbReference type="Proteomes" id="UP001157006"/>
    </source>
</evidence>
<evidence type="ECO:0000256" key="1">
    <source>
        <dbReference type="SAM" id="MobiDB-lite"/>
    </source>
</evidence>
<protein>
    <submittedName>
        <fullName evidence="2">Uncharacterized protein</fullName>
    </submittedName>
</protein>